<gene>
    <name evidence="1" type="ORF">ACT17_11695</name>
</gene>
<accession>A0A0J8UBJ0</accession>
<evidence type="ECO:0000313" key="2">
    <source>
        <dbReference type="Proteomes" id="UP000037594"/>
    </source>
</evidence>
<dbReference type="PATRIC" id="fig|451644.5.peg.2415"/>
<name>A0A0J8UBJ0_9MYCO</name>
<evidence type="ECO:0000313" key="1">
    <source>
        <dbReference type="EMBL" id="KMV18382.1"/>
    </source>
</evidence>
<reference evidence="1 2" key="1">
    <citation type="submission" date="2015-06" db="EMBL/GenBank/DDBJ databases">
        <title>Genome sequence of Mycobacterium conceptionense strain MLE.</title>
        <authorList>
            <person name="Greninger A.L."/>
            <person name="Cunningham G."/>
            <person name="Chiu C.Y."/>
            <person name="Miller S."/>
        </authorList>
    </citation>
    <scope>NUCLEOTIDE SEQUENCE [LARGE SCALE GENOMIC DNA]</scope>
    <source>
        <strain evidence="1 2">MLE</strain>
    </source>
</reference>
<dbReference type="AlphaFoldDB" id="A0A0J8UBJ0"/>
<dbReference type="EMBL" id="LFOD01000008">
    <property type="protein sequence ID" value="KMV18382.1"/>
    <property type="molecule type" value="Genomic_DNA"/>
</dbReference>
<protein>
    <submittedName>
        <fullName evidence="1">Uncharacterized protein</fullName>
    </submittedName>
</protein>
<comment type="caution">
    <text evidence="1">The sequence shown here is derived from an EMBL/GenBank/DDBJ whole genome shotgun (WGS) entry which is preliminary data.</text>
</comment>
<organism evidence="1 2">
    <name type="scientific">Mycolicibacterium conceptionense</name>
    <dbReference type="NCBI Taxonomy" id="451644"/>
    <lineage>
        <taxon>Bacteria</taxon>
        <taxon>Bacillati</taxon>
        <taxon>Actinomycetota</taxon>
        <taxon>Actinomycetes</taxon>
        <taxon>Mycobacteriales</taxon>
        <taxon>Mycobacteriaceae</taxon>
        <taxon>Mycolicibacterium</taxon>
    </lineage>
</organism>
<dbReference type="Proteomes" id="UP000037594">
    <property type="component" value="Unassembled WGS sequence"/>
</dbReference>
<proteinExistence type="predicted"/>
<sequence>MWRTADREAHVSPEDIALLKAGQPIGILLPTDDTMRLVPVTRGVVEVYVGTSAESVTTTDGPVFWFHGSTDVPINVLATLNLLAVSDFSPRTVPLLRGAVLITGQFAGQPDGLTHPQTKALLQESGPRWWKNWMLHMRVEGDAQRRRSRH</sequence>